<sequence>MELKAAPSLPVNITECNRMIETPLTECLVTSISISVDVDCEDYFRDGRGSTSPVVNFDDVKIAERKPSPYLPVRLPVCSGPLSVCPTQRYNRKVRLGRGFTLDELKAVGIGKREARTI</sequence>
<protein>
    <recommendedName>
        <fullName evidence="4">60S ribosomal protein L13</fullName>
    </recommendedName>
</protein>
<dbReference type="PANTHER" id="PTHR11722:SF0">
    <property type="entry name" value="LARGE RIBOSOMAL SUBUNIT PROTEIN EL13"/>
    <property type="match status" value="1"/>
</dbReference>
<evidence type="ECO:0000256" key="1">
    <source>
        <dbReference type="ARBA" id="ARBA00005640"/>
    </source>
</evidence>
<evidence type="ECO:0000256" key="2">
    <source>
        <dbReference type="ARBA" id="ARBA00022980"/>
    </source>
</evidence>
<reference evidence="5" key="1">
    <citation type="submission" date="2021-06" db="EMBL/GenBank/DDBJ databases">
        <title>Parelaphostrongylus tenuis whole genome reference sequence.</title>
        <authorList>
            <person name="Garwood T.J."/>
            <person name="Larsen P.A."/>
            <person name="Fountain-Jones N.M."/>
            <person name="Garbe J.R."/>
            <person name="Macchietto M.G."/>
            <person name="Kania S.A."/>
            <person name="Gerhold R.W."/>
            <person name="Richards J.E."/>
            <person name="Wolf T.M."/>
        </authorList>
    </citation>
    <scope>NUCLEOTIDE SEQUENCE</scope>
    <source>
        <strain evidence="5">MNPRO001-30</strain>
        <tissue evidence="5">Meninges</tissue>
    </source>
</reference>
<evidence type="ECO:0000313" key="5">
    <source>
        <dbReference type="EMBL" id="KAJ1365700.1"/>
    </source>
</evidence>
<dbReference type="Proteomes" id="UP001196413">
    <property type="component" value="Unassembled WGS sequence"/>
</dbReference>
<evidence type="ECO:0000256" key="4">
    <source>
        <dbReference type="RuleBase" id="RU000572"/>
    </source>
</evidence>
<dbReference type="InterPro" id="IPR001380">
    <property type="entry name" value="Ribosomal_eL13"/>
</dbReference>
<proteinExistence type="inferred from homology"/>
<dbReference type="GO" id="GO:0003735">
    <property type="term" value="F:structural constituent of ribosome"/>
    <property type="evidence" value="ECO:0007669"/>
    <property type="project" value="InterPro"/>
</dbReference>
<dbReference type="GO" id="GO:0006412">
    <property type="term" value="P:translation"/>
    <property type="evidence" value="ECO:0007669"/>
    <property type="project" value="InterPro"/>
</dbReference>
<keyword evidence="3 4" id="KW-0687">Ribonucleoprotein</keyword>
<dbReference type="GO" id="GO:0022625">
    <property type="term" value="C:cytosolic large ribosomal subunit"/>
    <property type="evidence" value="ECO:0007669"/>
    <property type="project" value="TreeGrafter"/>
</dbReference>
<dbReference type="InterPro" id="IPR018256">
    <property type="entry name" value="Ribosomal_eL13_CS"/>
</dbReference>
<gene>
    <name evidence="5" type="ORF">KIN20_026114</name>
</gene>
<name>A0AAD5MWA0_PARTN</name>
<accession>A0AAD5MWA0</accession>
<dbReference type="Pfam" id="PF01294">
    <property type="entry name" value="Ribosomal_L13e"/>
    <property type="match status" value="1"/>
</dbReference>
<dbReference type="AlphaFoldDB" id="A0AAD5MWA0"/>
<evidence type="ECO:0000256" key="3">
    <source>
        <dbReference type="ARBA" id="ARBA00023274"/>
    </source>
</evidence>
<keyword evidence="6" id="KW-1185">Reference proteome</keyword>
<keyword evidence="2 4" id="KW-0689">Ribosomal protein</keyword>
<dbReference type="PANTHER" id="PTHR11722">
    <property type="entry name" value="60S RIBOSOMAL PROTEIN L13"/>
    <property type="match status" value="1"/>
</dbReference>
<dbReference type="EMBL" id="JAHQIW010005329">
    <property type="protein sequence ID" value="KAJ1365700.1"/>
    <property type="molecule type" value="Genomic_DNA"/>
</dbReference>
<feature type="non-terminal residue" evidence="5">
    <location>
        <position position="1"/>
    </location>
</feature>
<evidence type="ECO:0000313" key="6">
    <source>
        <dbReference type="Proteomes" id="UP001196413"/>
    </source>
</evidence>
<dbReference type="PROSITE" id="PS01104">
    <property type="entry name" value="RIBOSOMAL_L13E"/>
    <property type="match status" value="1"/>
</dbReference>
<comment type="caution">
    <text evidence="5">The sequence shown here is derived from an EMBL/GenBank/DDBJ whole genome shotgun (WGS) entry which is preliminary data.</text>
</comment>
<organism evidence="5 6">
    <name type="scientific">Parelaphostrongylus tenuis</name>
    <name type="common">Meningeal worm</name>
    <dbReference type="NCBI Taxonomy" id="148309"/>
    <lineage>
        <taxon>Eukaryota</taxon>
        <taxon>Metazoa</taxon>
        <taxon>Ecdysozoa</taxon>
        <taxon>Nematoda</taxon>
        <taxon>Chromadorea</taxon>
        <taxon>Rhabditida</taxon>
        <taxon>Rhabditina</taxon>
        <taxon>Rhabditomorpha</taxon>
        <taxon>Strongyloidea</taxon>
        <taxon>Metastrongylidae</taxon>
        <taxon>Parelaphostrongylus</taxon>
    </lineage>
</organism>
<dbReference type="GO" id="GO:0003723">
    <property type="term" value="F:RNA binding"/>
    <property type="evidence" value="ECO:0007669"/>
    <property type="project" value="TreeGrafter"/>
</dbReference>
<comment type="similarity">
    <text evidence="1 4">Belongs to the eukaryotic ribosomal protein eL13 family.</text>
</comment>